<dbReference type="GO" id="GO:0005635">
    <property type="term" value="C:nuclear envelope"/>
    <property type="evidence" value="ECO:0007669"/>
    <property type="project" value="TreeGrafter"/>
</dbReference>
<dbReference type="EMBL" id="JEMN01000447">
    <property type="protein sequence ID" value="KXH61053.1"/>
    <property type="molecule type" value="Genomic_DNA"/>
</dbReference>
<dbReference type="AlphaFoldDB" id="A0A135UKZ0"/>
<dbReference type="InterPro" id="IPR014729">
    <property type="entry name" value="Rossmann-like_a/b/a_fold"/>
</dbReference>
<dbReference type="Gene3D" id="3.40.50.620">
    <property type="entry name" value="HUPs"/>
    <property type="match status" value="1"/>
</dbReference>
<gene>
    <name evidence="3" type="ORF">CNYM01_11556</name>
</gene>
<keyword evidence="3" id="KW-0808">Transferase</keyword>
<evidence type="ECO:0000259" key="2">
    <source>
        <dbReference type="Pfam" id="PF01467"/>
    </source>
</evidence>
<feature type="domain" description="Cytidyltransferase-like" evidence="2">
    <location>
        <begin position="132"/>
        <end position="223"/>
    </location>
</feature>
<dbReference type="PANTHER" id="PTHR10739">
    <property type="entry name" value="CYTIDYLYLTRANSFERASE"/>
    <property type="match status" value="1"/>
</dbReference>
<sequence length="301" mass="34182">MLYNSTKSVRWYAYDDVPQPYVIFPAGNAAPDAYHQAHFQVGKRGEHSGGYDGGWTDPNFATWLQFISAQGHDFLSDETNCLLITDASLQMNEPSTTSELSNGPCGAKSPVINPKGYSTNSSPLGRPIRIFVHGVFDLFHTGHLQFLEIVKNIFHDTYLIVGVTTDEDTIRVKGLNVISAASRAQIVRGCKFVDEVIEDCEPVLTTDFIREYRIDYFAHADTFDAPGYPDPYRFLKEEGKFLVIPRVKEWGSTTEIISRIIRDRDEYMIRQVKNGASRRDIKVSWPRLCWITARKKAFLKD</sequence>
<dbReference type="InterPro" id="IPR045049">
    <property type="entry name" value="Pcy1-like"/>
</dbReference>
<protein>
    <recommendedName>
        <fullName evidence="1">choline-phosphate cytidylyltransferase</fullName>
        <ecNumber evidence="1">2.7.7.15</ecNumber>
    </recommendedName>
</protein>
<dbReference type="EC" id="2.7.7.15" evidence="1"/>
<evidence type="ECO:0000256" key="1">
    <source>
        <dbReference type="ARBA" id="ARBA00026101"/>
    </source>
</evidence>
<dbReference type="SUPFAM" id="SSF52374">
    <property type="entry name" value="Nucleotidylyl transferase"/>
    <property type="match status" value="1"/>
</dbReference>
<dbReference type="Pfam" id="PF01467">
    <property type="entry name" value="CTP_transf_like"/>
    <property type="match status" value="1"/>
</dbReference>
<evidence type="ECO:0000313" key="4">
    <source>
        <dbReference type="Proteomes" id="UP000070054"/>
    </source>
</evidence>
<reference evidence="3 4" key="1">
    <citation type="submission" date="2014-02" db="EMBL/GenBank/DDBJ databases">
        <title>The genome sequence of Colletotrichum nymphaeae SA-01.</title>
        <authorList>
            <person name="Baroncelli R."/>
            <person name="Thon M.R."/>
        </authorList>
    </citation>
    <scope>NUCLEOTIDE SEQUENCE [LARGE SCALE GENOMIC DNA]</scope>
    <source>
        <strain evidence="3 4">SA-01</strain>
    </source>
</reference>
<comment type="caution">
    <text evidence="3">The sequence shown here is derived from an EMBL/GenBank/DDBJ whole genome shotgun (WGS) entry which is preliminary data.</text>
</comment>
<name>A0A135UKZ0_9PEZI</name>
<dbReference type="NCBIfam" id="TIGR00125">
    <property type="entry name" value="cyt_tran_rel"/>
    <property type="match status" value="1"/>
</dbReference>
<keyword evidence="4" id="KW-1185">Reference proteome</keyword>
<dbReference type="InterPro" id="IPR004821">
    <property type="entry name" value="Cyt_trans-like"/>
</dbReference>
<dbReference type="Proteomes" id="UP000070054">
    <property type="component" value="Unassembled WGS sequence"/>
</dbReference>
<dbReference type="GO" id="GO:0004105">
    <property type="term" value="F:choline-phosphate cytidylyltransferase activity"/>
    <property type="evidence" value="ECO:0007669"/>
    <property type="project" value="UniProtKB-EC"/>
</dbReference>
<accession>A0A135UKZ0</accession>
<organism evidence="3 4">
    <name type="scientific">Colletotrichum nymphaeae SA-01</name>
    <dbReference type="NCBI Taxonomy" id="1460502"/>
    <lineage>
        <taxon>Eukaryota</taxon>
        <taxon>Fungi</taxon>
        <taxon>Dikarya</taxon>
        <taxon>Ascomycota</taxon>
        <taxon>Pezizomycotina</taxon>
        <taxon>Sordariomycetes</taxon>
        <taxon>Hypocreomycetidae</taxon>
        <taxon>Glomerellales</taxon>
        <taxon>Glomerellaceae</taxon>
        <taxon>Colletotrichum</taxon>
        <taxon>Colletotrichum acutatum species complex</taxon>
    </lineage>
</organism>
<dbReference type="PANTHER" id="PTHR10739:SF13">
    <property type="entry name" value="CHOLINE-PHOSPHATE CYTIDYLYLTRANSFERASE"/>
    <property type="match status" value="1"/>
</dbReference>
<dbReference type="GO" id="GO:0031210">
    <property type="term" value="F:phosphatidylcholine binding"/>
    <property type="evidence" value="ECO:0007669"/>
    <property type="project" value="TreeGrafter"/>
</dbReference>
<evidence type="ECO:0000313" key="3">
    <source>
        <dbReference type="EMBL" id="KXH61053.1"/>
    </source>
</evidence>
<proteinExistence type="predicted"/>